<comment type="caution">
    <text evidence="6">The sequence shown here is derived from an EMBL/GenBank/DDBJ whole genome shotgun (WGS) entry which is preliminary data.</text>
</comment>
<comment type="subcellular location">
    <subcellularLocation>
        <location evidence="3">Cytoplasm</location>
    </subcellularLocation>
</comment>
<dbReference type="InterPro" id="IPR028989">
    <property type="entry name" value="RimP_N"/>
</dbReference>
<dbReference type="InterPro" id="IPR028998">
    <property type="entry name" value="RimP_C"/>
</dbReference>
<comment type="function">
    <text evidence="3">Required for maturation of 30S ribosomal subunits.</text>
</comment>
<keyword evidence="1 3" id="KW-0963">Cytoplasm</keyword>
<organism evidence="6 7">
    <name type="scientific">Clostridium aminobutyricum</name>
    <dbReference type="NCBI Taxonomy" id="33953"/>
    <lineage>
        <taxon>Bacteria</taxon>
        <taxon>Bacillati</taxon>
        <taxon>Bacillota</taxon>
        <taxon>Clostridia</taxon>
        <taxon>Eubacteriales</taxon>
        <taxon>Clostridiaceae</taxon>
        <taxon>Clostridium</taxon>
    </lineage>
</organism>
<dbReference type="GO" id="GO:0006412">
    <property type="term" value="P:translation"/>
    <property type="evidence" value="ECO:0007669"/>
    <property type="project" value="TreeGrafter"/>
</dbReference>
<dbReference type="SUPFAM" id="SSF75420">
    <property type="entry name" value="YhbC-like, N-terminal domain"/>
    <property type="match status" value="1"/>
</dbReference>
<dbReference type="GO" id="GO:0000028">
    <property type="term" value="P:ribosomal small subunit assembly"/>
    <property type="evidence" value="ECO:0007669"/>
    <property type="project" value="TreeGrafter"/>
</dbReference>
<dbReference type="AlphaFoldDB" id="A0A939II23"/>
<dbReference type="PANTHER" id="PTHR33867:SF1">
    <property type="entry name" value="RIBOSOME MATURATION FACTOR RIMP"/>
    <property type="match status" value="1"/>
</dbReference>
<dbReference type="Gene3D" id="3.30.300.70">
    <property type="entry name" value="RimP-like superfamily, N-terminal"/>
    <property type="match status" value="1"/>
</dbReference>
<dbReference type="Proteomes" id="UP000664545">
    <property type="component" value="Unassembled WGS sequence"/>
</dbReference>
<dbReference type="Gene3D" id="2.30.30.180">
    <property type="entry name" value="Ribosome maturation factor RimP, C-terminal domain"/>
    <property type="match status" value="1"/>
</dbReference>
<dbReference type="CDD" id="cd01734">
    <property type="entry name" value="YlxS_C"/>
    <property type="match status" value="1"/>
</dbReference>
<evidence type="ECO:0000256" key="3">
    <source>
        <dbReference type="HAMAP-Rule" id="MF_01077"/>
    </source>
</evidence>
<dbReference type="InterPro" id="IPR035956">
    <property type="entry name" value="RimP_N_sf"/>
</dbReference>
<evidence type="ECO:0000313" key="6">
    <source>
        <dbReference type="EMBL" id="MBN7772138.1"/>
    </source>
</evidence>
<evidence type="ECO:0000256" key="1">
    <source>
        <dbReference type="ARBA" id="ARBA00022490"/>
    </source>
</evidence>
<gene>
    <name evidence="3" type="primary">rimP</name>
    <name evidence="6" type="ORF">JYB65_02075</name>
</gene>
<feature type="domain" description="Ribosome maturation factor RimP C-terminal" evidence="5">
    <location>
        <begin position="93"/>
        <end position="159"/>
    </location>
</feature>
<dbReference type="InterPro" id="IPR036847">
    <property type="entry name" value="RimP_C_sf"/>
</dbReference>
<dbReference type="GO" id="GO:0005829">
    <property type="term" value="C:cytosol"/>
    <property type="evidence" value="ECO:0007669"/>
    <property type="project" value="TreeGrafter"/>
</dbReference>
<dbReference type="RefSeq" id="WP_206580912.1">
    <property type="nucleotide sequence ID" value="NZ_JAFJZZ010000001.1"/>
</dbReference>
<evidence type="ECO:0000256" key="2">
    <source>
        <dbReference type="ARBA" id="ARBA00022517"/>
    </source>
</evidence>
<dbReference type="InterPro" id="IPR003728">
    <property type="entry name" value="Ribosome_maturation_RimP"/>
</dbReference>
<dbReference type="FunFam" id="3.30.300.70:FF:000001">
    <property type="entry name" value="Ribosome maturation factor RimP"/>
    <property type="match status" value="1"/>
</dbReference>
<comment type="similarity">
    <text evidence="3">Belongs to the RimP family.</text>
</comment>
<protein>
    <recommendedName>
        <fullName evidence="3">Ribosome maturation factor RimP</fullName>
    </recommendedName>
</protein>
<evidence type="ECO:0000259" key="4">
    <source>
        <dbReference type="Pfam" id="PF02576"/>
    </source>
</evidence>
<keyword evidence="2 3" id="KW-0690">Ribosome biogenesis</keyword>
<feature type="domain" description="Ribosome maturation factor RimP N-terminal" evidence="4">
    <location>
        <begin position="14"/>
        <end position="90"/>
    </location>
</feature>
<dbReference type="Pfam" id="PF17384">
    <property type="entry name" value="DUF150_C"/>
    <property type="match status" value="1"/>
</dbReference>
<dbReference type="Pfam" id="PF02576">
    <property type="entry name" value="RimP_N"/>
    <property type="match status" value="1"/>
</dbReference>
<evidence type="ECO:0000313" key="7">
    <source>
        <dbReference type="Proteomes" id="UP000664545"/>
    </source>
</evidence>
<accession>A0A939II23</accession>
<dbReference type="PANTHER" id="PTHR33867">
    <property type="entry name" value="RIBOSOME MATURATION FACTOR RIMP"/>
    <property type="match status" value="1"/>
</dbReference>
<name>A0A939II23_CLOAM</name>
<proteinExistence type="inferred from homology"/>
<dbReference type="SUPFAM" id="SSF74942">
    <property type="entry name" value="YhbC-like, C-terminal domain"/>
    <property type="match status" value="1"/>
</dbReference>
<dbReference type="HAMAP" id="MF_01077">
    <property type="entry name" value="RimP"/>
    <property type="match status" value="1"/>
</dbReference>
<keyword evidence="7" id="KW-1185">Reference proteome</keyword>
<sequence>MAKGKIKDIVEEILSQFLDENGLELYNIEYVKEAKDWFLRVYIDKLEGSEEEYVSTDDCELVSRFLSEKLDALDPIEQNYYLEISSPGMDRTLLKEKDYVRYAGKQVDVNLYQAIDGKKALSGELVGIINDNLVIKDEKANQIEIPMNKVAKTKLTVVF</sequence>
<dbReference type="EMBL" id="JAFJZZ010000001">
    <property type="protein sequence ID" value="MBN7772138.1"/>
    <property type="molecule type" value="Genomic_DNA"/>
</dbReference>
<reference evidence="6" key="1">
    <citation type="submission" date="2021-02" db="EMBL/GenBank/DDBJ databases">
        <title>Abyssanaerobacter marinus gen.nov., sp., nov, anaerobic bacterium isolated from the Onnuri vent field of Indian Ocean and suggestion of Mogibacteriaceae fam. nov., and proposal of reclassification of ambiguous this family's genus member.</title>
        <authorList>
            <person name="Kim Y.J."/>
            <person name="Yang J.-A."/>
        </authorList>
    </citation>
    <scope>NUCLEOTIDE SEQUENCE</scope>
    <source>
        <strain evidence="6">DSM 2634</strain>
    </source>
</reference>
<evidence type="ECO:0000259" key="5">
    <source>
        <dbReference type="Pfam" id="PF17384"/>
    </source>
</evidence>